<dbReference type="Gene3D" id="3.30.420.130">
    <property type="entry name" value="Dinitrogenase iron-molybdenum cofactor biosynthesis domain"/>
    <property type="match status" value="1"/>
</dbReference>
<dbReference type="AlphaFoldDB" id="A0A6M8EW79"/>
<keyword evidence="3" id="KW-1185">Reference proteome</keyword>
<accession>A0A6M8EW79</accession>
<feature type="domain" description="Dinitrogenase iron-molybdenum cofactor biosynthesis" evidence="1">
    <location>
        <begin position="13"/>
        <end position="95"/>
    </location>
</feature>
<protein>
    <submittedName>
        <fullName evidence="2">[Fe-Mo] cluster-binding protein, NifX/NifB/NifY family</fullName>
    </submittedName>
</protein>
<proteinExistence type="predicted"/>
<organism evidence="2 3">
    <name type="scientific">Arcobacter acticola</name>
    <dbReference type="NCBI Taxonomy" id="1849015"/>
    <lineage>
        <taxon>Bacteria</taxon>
        <taxon>Pseudomonadati</taxon>
        <taxon>Campylobacterota</taxon>
        <taxon>Epsilonproteobacteria</taxon>
        <taxon>Campylobacterales</taxon>
        <taxon>Arcobacteraceae</taxon>
        <taxon>Arcobacter</taxon>
    </lineage>
</organism>
<dbReference type="Pfam" id="PF02579">
    <property type="entry name" value="Nitro_FeMo-Co"/>
    <property type="match status" value="1"/>
</dbReference>
<gene>
    <name evidence="2" type="ORF">AACT_1670</name>
</gene>
<name>A0A6M8EW79_9BACT</name>
<reference evidence="2 3" key="1">
    <citation type="submission" date="2019-08" db="EMBL/GenBank/DDBJ databases">
        <title>Complete genome sequence of Arcobacter acticola.</title>
        <authorList>
            <person name="Miller W."/>
        </authorList>
    </citation>
    <scope>NUCLEOTIDE SEQUENCE [LARGE SCALE GENOMIC DNA]</scope>
    <source>
        <strain evidence="2 3">KCTC 52212</strain>
    </source>
</reference>
<dbReference type="InterPro" id="IPR036105">
    <property type="entry name" value="DiNase_FeMo-co_biosyn_sf"/>
</dbReference>
<dbReference type="Proteomes" id="UP000503483">
    <property type="component" value="Chromosome"/>
</dbReference>
<dbReference type="InterPro" id="IPR003731">
    <property type="entry name" value="Di-Nase_FeMo-co_biosynth"/>
</dbReference>
<evidence type="ECO:0000259" key="1">
    <source>
        <dbReference type="Pfam" id="PF02579"/>
    </source>
</evidence>
<dbReference type="SUPFAM" id="SSF53146">
    <property type="entry name" value="Nitrogenase accessory factor-like"/>
    <property type="match status" value="1"/>
</dbReference>
<dbReference type="RefSeq" id="WP_172126382.1">
    <property type="nucleotide sequence ID" value="NZ_CP042652.1"/>
</dbReference>
<dbReference type="KEGG" id="paco:AACT_1670"/>
<evidence type="ECO:0000313" key="2">
    <source>
        <dbReference type="EMBL" id="QKE28825.1"/>
    </source>
</evidence>
<dbReference type="PANTHER" id="PTHR42983">
    <property type="entry name" value="DINITROGENASE IRON-MOLYBDENUM COFACTOR PROTEIN-RELATED"/>
    <property type="match status" value="1"/>
</dbReference>
<evidence type="ECO:0000313" key="3">
    <source>
        <dbReference type="Proteomes" id="UP000503483"/>
    </source>
</evidence>
<sequence>MIAIPVKTNKENTAVSTLFGKAKYFAFIQNNKIEILKNEQTGGRAVANWLKSKNVDTLITSHMGEKPFETLLSNDLKVYFAGDERIEVKDVMVKYADGELALLTSENFHTLIKEDEEHHSHSCCSKGSGKMHNHKHNHIMENKLQKAPYKSFIRNIHF</sequence>
<dbReference type="PANTHER" id="PTHR42983:SF1">
    <property type="entry name" value="IRON-MOLYBDENUM PROTEIN"/>
    <property type="match status" value="1"/>
</dbReference>
<dbReference type="EMBL" id="CP042652">
    <property type="protein sequence ID" value="QKE28825.1"/>
    <property type="molecule type" value="Genomic_DNA"/>
</dbReference>